<dbReference type="InterPro" id="IPR050748">
    <property type="entry name" value="Glycosyltrans_8_dom-fam"/>
</dbReference>
<evidence type="ECO:0000313" key="5">
    <source>
        <dbReference type="Proteomes" id="UP000637002"/>
    </source>
</evidence>
<proteinExistence type="predicted"/>
<gene>
    <name evidence="4" type="ORF">GCM10010994_28490</name>
</gene>
<dbReference type="SUPFAM" id="SSF53448">
    <property type="entry name" value="Nucleotide-diphospho-sugar transferases"/>
    <property type="match status" value="1"/>
</dbReference>
<reference evidence="4" key="2">
    <citation type="submission" date="2020-09" db="EMBL/GenBank/DDBJ databases">
        <authorList>
            <person name="Sun Q."/>
            <person name="Zhou Y."/>
        </authorList>
    </citation>
    <scope>NUCLEOTIDE SEQUENCE</scope>
    <source>
        <strain evidence="4">CGMCC 1.12919</strain>
    </source>
</reference>
<dbReference type="EMBL" id="BMGG01000005">
    <property type="protein sequence ID" value="GGC68219.1"/>
    <property type="molecule type" value="Genomic_DNA"/>
</dbReference>
<protein>
    <recommendedName>
        <fullName evidence="6">Glycosyl transferase</fullName>
    </recommendedName>
</protein>
<evidence type="ECO:0000256" key="1">
    <source>
        <dbReference type="ARBA" id="ARBA00022676"/>
    </source>
</evidence>
<dbReference type="Gene3D" id="3.90.550.10">
    <property type="entry name" value="Spore Coat Polysaccharide Biosynthesis Protein SpsA, Chain A"/>
    <property type="match status" value="1"/>
</dbReference>
<dbReference type="AlphaFoldDB" id="A0A916UCA4"/>
<evidence type="ECO:0008006" key="6">
    <source>
        <dbReference type="Google" id="ProtNLM"/>
    </source>
</evidence>
<dbReference type="Proteomes" id="UP000637002">
    <property type="component" value="Unassembled WGS sequence"/>
</dbReference>
<dbReference type="InterPro" id="IPR029044">
    <property type="entry name" value="Nucleotide-diphossugar_trans"/>
</dbReference>
<evidence type="ECO:0000256" key="3">
    <source>
        <dbReference type="ARBA" id="ARBA00022723"/>
    </source>
</evidence>
<dbReference type="PANTHER" id="PTHR13778:SF47">
    <property type="entry name" value="LIPOPOLYSACCHARIDE 1,3-GALACTOSYLTRANSFERASE"/>
    <property type="match status" value="1"/>
</dbReference>
<keyword evidence="5" id="KW-1185">Reference proteome</keyword>
<accession>A0A916UCA4</accession>
<dbReference type="GO" id="GO:0046872">
    <property type="term" value="F:metal ion binding"/>
    <property type="evidence" value="ECO:0007669"/>
    <property type="project" value="UniProtKB-KW"/>
</dbReference>
<reference evidence="4" key="1">
    <citation type="journal article" date="2014" name="Int. J. Syst. Evol. Microbiol.">
        <title>Complete genome sequence of Corynebacterium casei LMG S-19264T (=DSM 44701T), isolated from a smear-ripened cheese.</title>
        <authorList>
            <consortium name="US DOE Joint Genome Institute (JGI-PGF)"/>
            <person name="Walter F."/>
            <person name="Albersmeier A."/>
            <person name="Kalinowski J."/>
            <person name="Ruckert C."/>
        </authorList>
    </citation>
    <scope>NUCLEOTIDE SEQUENCE</scope>
    <source>
        <strain evidence="4">CGMCC 1.12919</strain>
    </source>
</reference>
<dbReference type="RefSeq" id="WP_188609856.1">
    <property type="nucleotide sequence ID" value="NZ_BMGG01000005.1"/>
</dbReference>
<comment type="caution">
    <text evidence="4">The sequence shown here is derived from an EMBL/GenBank/DDBJ whole genome shotgun (WGS) entry which is preliminary data.</text>
</comment>
<sequence length="311" mass="36006">MKAAVAFLTDKDGYRLVRYAITSLLMKTSARLDVYLFCRDFRPNGCDPIFRFAESARNPVALAEINSSEFANFKNYNRITNTAMLKLDLTYRLLEKYDRVLYADNDVLFFTDVSPLLRIRMDGHALAAVPDVAEQLGFTGGGIVERSRERGRTGAYFNAGLLLFDCQKLASHDYRIPYLETALRHETEGDCDYKQQCGTPDQCSLNVIFDNDWKQIDLRWNAQSCLKHTSVWRDAYIRHYNGWHKAVPLRPWRNDKKDTALINAMSAAWGERHALRWPATSAIYELDRHLRGRNEHVRFLEQAIKQMQPLI</sequence>
<keyword evidence="3" id="KW-0479">Metal-binding</keyword>
<dbReference type="Pfam" id="PF01501">
    <property type="entry name" value="Glyco_transf_8"/>
    <property type="match status" value="1"/>
</dbReference>
<dbReference type="GO" id="GO:0016757">
    <property type="term" value="F:glycosyltransferase activity"/>
    <property type="evidence" value="ECO:0007669"/>
    <property type="project" value="UniProtKB-KW"/>
</dbReference>
<keyword evidence="1" id="KW-0328">Glycosyltransferase</keyword>
<evidence type="ECO:0000313" key="4">
    <source>
        <dbReference type="EMBL" id="GGC68219.1"/>
    </source>
</evidence>
<name>A0A916UCA4_9HYPH</name>
<dbReference type="PANTHER" id="PTHR13778">
    <property type="entry name" value="GLYCOSYLTRANSFERASE 8 DOMAIN-CONTAINING PROTEIN"/>
    <property type="match status" value="1"/>
</dbReference>
<dbReference type="InterPro" id="IPR002495">
    <property type="entry name" value="Glyco_trans_8"/>
</dbReference>
<evidence type="ECO:0000256" key="2">
    <source>
        <dbReference type="ARBA" id="ARBA00022679"/>
    </source>
</evidence>
<organism evidence="4 5">
    <name type="scientific">Chelatococcus reniformis</name>
    <dbReference type="NCBI Taxonomy" id="1494448"/>
    <lineage>
        <taxon>Bacteria</taxon>
        <taxon>Pseudomonadati</taxon>
        <taxon>Pseudomonadota</taxon>
        <taxon>Alphaproteobacteria</taxon>
        <taxon>Hyphomicrobiales</taxon>
        <taxon>Chelatococcaceae</taxon>
        <taxon>Chelatococcus</taxon>
    </lineage>
</organism>
<keyword evidence="2" id="KW-0808">Transferase</keyword>